<dbReference type="Gene3D" id="2.60.40.10">
    <property type="entry name" value="Immunoglobulins"/>
    <property type="match status" value="2"/>
</dbReference>
<evidence type="ECO:0000313" key="4">
    <source>
        <dbReference type="Proteomes" id="UP001145050"/>
    </source>
</evidence>
<gene>
    <name evidence="3" type="ORF">NC797_12065</name>
</gene>
<dbReference type="InterPro" id="IPR013783">
    <property type="entry name" value="Ig-like_fold"/>
</dbReference>
<dbReference type="PANTHER" id="PTHR39198:SF1">
    <property type="entry name" value="ALPHA-GALACTOSIDASE NEW3 DOMAIN-CONTAINING PROTEIN"/>
    <property type="match status" value="1"/>
</dbReference>
<dbReference type="EMBL" id="JAMQKB010000012">
    <property type="protein sequence ID" value="MDC3425239.1"/>
    <property type="molecule type" value="Genomic_DNA"/>
</dbReference>
<evidence type="ECO:0000256" key="1">
    <source>
        <dbReference type="SAM" id="Phobius"/>
    </source>
</evidence>
<dbReference type="Pfam" id="PF10633">
    <property type="entry name" value="NPCBM_assoc"/>
    <property type="match status" value="2"/>
</dbReference>
<keyword evidence="1" id="KW-1133">Transmembrane helix</keyword>
<accession>A0A9X3WXR6</accession>
<dbReference type="RefSeq" id="WP_272437046.1">
    <property type="nucleotide sequence ID" value="NZ_JAMQKB010000012.1"/>
</dbReference>
<evidence type="ECO:0000313" key="3">
    <source>
        <dbReference type="EMBL" id="MDC3425239.1"/>
    </source>
</evidence>
<sequence length="385" mass="41333">MWRRLLSFVLIFSLVGGLVGAQNTYAAGSLTLYTPYTGLSVTPGETITYNVDVINNGSNIQNATFDVQNLPKGWEYTITSGGNNVKQLSIQPSSQQQIMLEVTVPLKVEKAEYNFDLTASANGGESTNLPILVNVSEKGTFKTELTTDQPNLEGSSDSNFSYTATLKNRTAEKQNYALNSQPPKGWNVEFKVDGKSVTSVSLEPNGSKDIDINITPAKNAKADTYQIPIKAATSSTSADLQIESVITGTYGLNLTTPTGKLSTDITAGGDKTIKFVVENSGSANLTNIKLSASAPPNWKTEFDTDTIQKLEAGQKTTVQATITAPDDTIAGDYVTTFTAGTAESSSDATFRISVETSTLWGFIGVLIILAVLGGLYYIFRKYGRR</sequence>
<feature type="transmembrane region" description="Helical" evidence="1">
    <location>
        <begin position="359"/>
        <end position="379"/>
    </location>
</feature>
<dbReference type="AlphaFoldDB" id="A0A9X3WXR6"/>
<reference evidence="3" key="1">
    <citation type="submission" date="2022-06" db="EMBL/GenBank/DDBJ databases">
        <title>Aquibacillus sp. a new bacterium isolated from soil saline samples.</title>
        <authorList>
            <person name="Galisteo C."/>
            <person name="De La Haba R."/>
            <person name="Sanchez-Porro C."/>
            <person name="Ventosa A."/>
        </authorList>
    </citation>
    <scope>NUCLEOTIDE SEQUENCE</scope>
    <source>
        <strain evidence="3">3ASR75-11</strain>
    </source>
</reference>
<dbReference type="Proteomes" id="UP001145050">
    <property type="component" value="Unassembled WGS sequence"/>
</dbReference>
<keyword evidence="4" id="KW-1185">Reference proteome</keyword>
<dbReference type="PANTHER" id="PTHR39198">
    <property type="entry name" value="HYPOTHETICAL MEMBRANE PROTEIN, CONSERVED"/>
    <property type="match status" value="1"/>
</dbReference>
<name>A0A9X3WXR6_9BACI</name>
<organism evidence="3 4">
    <name type="scientific">Terrihalobacillus insolitus</name>
    <dbReference type="NCBI Taxonomy" id="2950438"/>
    <lineage>
        <taxon>Bacteria</taxon>
        <taxon>Bacillati</taxon>
        <taxon>Bacillota</taxon>
        <taxon>Bacilli</taxon>
        <taxon>Bacillales</taxon>
        <taxon>Bacillaceae</taxon>
        <taxon>Terrihalobacillus</taxon>
    </lineage>
</organism>
<feature type="domain" description="Alpha-galactosidase NEW3" evidence="2">
    <location>
        <begin position="162"/>
        <end position="232"/>
    </location>
</feature>
<keyword evidence="1" id="KW-0812">Transmembrane</keyword>
<evidence type="ECO:0000259" key="2">
    <source>
        <dbReference type="Pfam" id="PF10633"/>
    </source>
</evidence>
<keyword evidence="1" id="KW-0472">Membrane</keyword>
<comment type="caution">
    <text evidence="3">The sequence shown here is derived from an EMBL/GenBank/DDBJ whole genome shotgun (WGS) entry which is preliminary data.</text>
</comment>
<dbReference type="InterPro" id="IPR018905">
    <property type="entry name" value="A-galactase_NEW3"/>
</dbReference>
<protein>
    <submittedName>
        <fullName evidence="3">NEW3 domain-containing protein</fullName>
    </submittedName>
</protein>
<proteinExistence type="predicted"/>
<feature type="domain" description="Alpha-galactosidase NEW3" evidence="2">
    <location>
        <begin position="265"/>
        <end position="339"/>
    </location>
</feature>